<keyword evidence="1" id="KW-0175">Coiled coil</keyword>
<protein>
    <submittedName>
        <fullName evidence="2">Uncharacterized protein</fullName>
    </submittedName>
</protein>
<reference evidence="2 3" key="1">
    <citation type="submission" date="2018-07" db="EMBL/GenBank/DDBJ databases">
        <title>Leeuwenhoekiella genomics.</title>
        <authorList>
            <person name="Tahon G."/>
            <person name="Willems A."/>
        </authorList>
    </citation>
    <scope>NUCLEOTIDE SEQUENCE [LARGE SCALE GENOMIC DNA]</scope>
    <source>
        <strain evidence="2 3">LMG 22550</strain>
    </source>
</reference>
<accession>A0A4V1KR69</accession>
<proteinExistence type="predicted"/>
<gene>
    <name evidence="2" type="ORF">DSM00_1489</name>
</gene>
<name>A0A4V1KR69_9FLAO</name>
<evidence type="ECO:0000256" key="1">
    <source>
        <dbReference type="SAM" id="Coils"/>
    </source>
</evidence>
<comment type="caution">
    <text evidence="2">The sequence shown here is derived from an EMBL/GenBank/DDBJ whole genome shotgun (WGS) entry which is preliminary data.</text>
</comment>
<keyword evidence="3" id="KW-1185">Reference proteome</keyword>
<organism evidence="2 3">
    <name type="scientific">Leeuwenhoekiella aequorea</name>
    <dbReference type="NCBI Taxonomy" id="283736"/>
    <lineage>
        <taxon>Bacteria</taxon>
        <taxon>Pseudomonadati</taxon>
        <taxon>Bacteroidota</taxon>
        <taxon>Flavobacteriia</taxon>
        <taxon>Flavobacteriales</taxon>
        <taxon>Flavobacteriaceae</taxon>
        <taxon>Leeuwenhoekiella</taxon>
    </lineage>
</organism>
<dbReference type="Proteomes" id="UP000289238">
    <property type="component" value="Unassembled WGS sequence"/>
</dbReference>
<evidence type="ECO:0000313" key="3">
    <source>
        <dbReference type="Proteomes" id="UP000289238"/>
    </source>
</evidence>
<evidence type="ECO:0000313" key="2">
    <source>
        <dbReference type="EMBL" id="RXG23872.1"/>
    </source>
</evidence>
<feature type="coiled-coil region" evidence="1">
    <location>
        <begin position="36"/>
        <end position="63"/>
    </location>
</feature>
<dbReference type="EMBL" id="QOVM01000002">
    <property type="protein sequence ID" value="RXG23872.1"/>
    <property type="molecule type" value="Genomic_DNA"/>
</dbReference>
<dbReference type="AlphaFoldDB" id="A0A4V1KR69"/>
<sequence>MSTIEIKSMNYESFLNRAYRLDRRIRRPSKAEFQNLVRLESKNESISKNLQELKDRLEKACLIFLDEELTYQESENIGMLRSLIAQADTSERIYECAARGLVMTDRFK</sequence>